<organism evidence="2 3">
    <name type="scientific">Streptomyces adustus</name>
    <dbReference type="NCBI Taxonomy" id="1609272"/>
    <lineage>
        <taxon>Bacteria</taxon>
        <taxon>Bacillati</taxon>
        <taxon>Actinomycetota</taxon>
        <taxon>Actinomycetes</taxon>
        <taxon>Kitasatosporales</taxon>
        <taxon>Streptomycetaceae</taxon>
        <taxon>Streptomyces</taxon>
    </lineage>
</organism>
<dbReference type="OrthoDB" id="4336821at2"/>
<dbReference type="Proteomes" id="UP000325849">
    <property type="component" value="Unassembled WGS sequence"/>
</dbReference>
<dbReference type="AlphaFoldDB" id="A0A5N8V7V9"/>
<feature type="transmembrane region" description="Helical" evidence="1">
    <location>
        <begin position="12"/>
        <end position="35"/>
    </location>
</feature>
<evidence type="ECO:0000256" key="1">
    <source>
        <dbReference type="SAM" id="Phobius"/>
    </source>
</evidence>
<keyword evidence="1" id="KW-0812">Transmembrane</keyword>
<feature type="transmembrane region" description="Helical" evidence="1">
    <location>
        <begin position="91"/>
        <end position="109"/>
    </location>
</feature>
<evidence type="ECO:0000313" key="2">
    <source>
        <dbReference type="EMBL" id="MPY30128.1"/>
    </source>
</evidence>
<comment type="caution">
    <text evidence="2">The sequence shown here is derived from an EMBL/GenBank/DDBJ whole genome shotgun (WGS) entry which is preliminary data.</text>
</comment>
<gene>
    <name evidence="2" type="ORF">FNH09_01985</name>
</gene>
<accession>A0A5N8V7V9</accession>
<keyword evidence="1" id="KW-0472">Membrane</keyword>
<dbReference type="EMBL" id="VJZD01000004">
    <property type="protein sequence ID" value="MPY30128.1"/>
    <property type="molecule type" value="Genomic_DNA"/>
</dbReference>
<protein>
    <submittedName>
        <fullName evidence="2">Uncharacterized protein</fullName>
    </submittedName>
</protein>
<dbReference type="RefSeq" id="WP_152884421.1">
    <property type="nucleotide sequence ID" value="NZ_VJZD01000004.1"/>
</dbReference>
<keyword evidence="3" id="KW-1185">Reference proteome</keyword>
<name>A0A5N8V7V9_9ACTN</name>
<proteinExistence type="predicted"/>
<reference evidence="2 3" key="1">
    <citation type="submission" date="2019-07" db="EMBL/GenBank/DDBJ databases">
        <title>New species of Amycolatopsis and Streptomyces.</title>
        <authorList>
            <person name="Duangmal K."/>
            <person name="Teo W.F.A."/>
            <person name="Lipun K."/>
        </authorList>
    </citation>
    <scope>NUCLEOTIDE SEQUENCE [LARGE SCALE GENOMIC DNA]</scope>
    <source>
        <strain evidence="2 3">NBRC 109810</strain>
    </source>
</reference>
<keyword evidence="1" id="KW-1133">Transmembrane helix</keyword>
<evidence type="ECO:0000313" key="3">
    <source>
        <dbReference type="Proteomes" id="UP000325849"/>
    </source>
</evidence>
<sequence length="118" mass="11884">MPTSSGARSGRIAAAGSILTVIAVVGGAVILALGVCLPETWWPHTGQAFATDARPAHHEPCAAIVGPAKAYCERGVAANASAGHQNVAGGTWRLVPAGAGVGALVVWRLRGAAGQRRR</sequence>